<dbReference type="AlphaFoldDB" id="A0A2M8GJA7"/>
<gene>
    <name evidence="1" type="ORF">CO009_02830</name>
</gene>
<accession>A0A2M8GJA7</accession>
<comment type="caution">
    <text evidence="1">The sequence shown here is derived from an EMBL/GenBank/DDBJ whole genome shotgun (WGS) entry which is preliminary data.</text>
</comment>
<dbReference type="Proteomes" id="UP000228960">
    <property type="component" value="Unassembled WGS sequence"/>
</dbReference>
<sequence>YEQVITQVKILYPKYNQIFFTKKYGEPHEFILFYWPWDPQSYQNDPNLRTDFHSDWYWVNAFDKFKFINDWEIKTTVIPPKSLLITSPSNYNSPNSKLLKTIYYPNNTPVFDIVSYD</sequence>
<protein>
    <submittedName>
        <fullName evidence="1">Uncharacterized protein</fullName>
    </submittedName>
</protein>
<reference evidence="2" key="1">
    <citation type="submission" date="2017-09" db="EMBL/GenBank/DDBJ databases">
        <title>Depth-based differentiation of microbial function through sediment-hosted aquifers and enrichment of novel symbionts in the deep terrestrial subsurface.</title>
        <authorList>
            <person name="Probst A.J."/>
            <person name="Ladd B."/>
            <person name="Jarett J.K."/>
            <person name="Geller-Mcgrath D.E."/>
            <person name="Sieber C.M.K."/>
            <person name="Emerson J.B."/>
            <person name="Anantharaman K."/>
            <person name="Thomas B.C."/>
            <person name="Malmstrom R."/>
            <person name="Stieglmeier M."/>
            <person name="Klingl A."/>
            <person name="Woyke T."/>
            <person name="Ryan C.M."/>
            <person name="Banfield J.F."/>
        </authorList>
    </citation>
    <scope>NUCLEOTIDE SEQUENCE [LARGE SCALE GENOMIC DNA]</scope>
</reference>
<feature type="non-terminal residue" evidence="1">
    <location>
        <position position="1"/>
    </location>
</feature>
<organism evidence="1 2">
    <name type="scientific">Candidatus Shapirobacteria bacterium CG_4_8_14_3_um_filter_35_11</name>
    <dbReference type="NCBI Taxonomy" id="1974874"/>
    <lineage>
        <taxon>Bacteria</taxon>
        <taxon>Candidatus Shapironibacteriota</taxon>
    </lineage>
</organism>
<dbReference type="EMBL" id="PFQM01000076">
    <property type="protein sequence ID" value="PJC80057.1"/>
    <property type="molecule type" value="Genomic_DNA"/>
</dbReference>
<evidence type="ECO:0000313" key="1">
    <source>
        <dbReference type="EMBL" id="PJC80057.1"/>
    </source>
</evidence>
<name>A0A2M8GJA7_9BACT</name>
<evidence type="ECO:0000313" key="2">
    <source>
        <dbReference type="Proteomes" id="UP000228960"/>
    </source>
</evidence>
<proteinExistence type="predicted"/>